<name>A0A8W8IDR8_MAGGI</name>
<reference evidence="1" key="1">
    <citation type="submission" date="2022-08" db="UniProtKB">
        <authorList>
            <consortium name="EnsemblMetazoa"/>
        </authorList>
    </citation>
    <scope>IDENTIFICATION</scope>
    <source>
        <strain evidence="1">05x7-T-G4-1.051#20</strain>
    </source>
</reference>
<sequence>MRHIEWLITDSFKRPPQVGTRVRVAGLQPQTTGTILCRIEEPNITLTEKVVVVRDTGETGIFSWSFNQKDLLFYEPSKSSDSSEFTVGSLIREDGHHICGDLGVVIENEQAASEGLPIILWVKDQVKVCWRSRLTTDDKCCFRMKSMIKHAESPLIDLTGLIASKTMAYHLKQTSSSEGIVT</sequence>
<dbReference type="Proteomes" id="UP000005408">
    <property type="component" value="Unassembled WGS sequence"/>
</dbReference>
<accession>A0A8W8IDR8</accession>
<proteinExistence type="predicted"/>
<dbReference type="AlphaFoldDB" id="A0A8W8IDR8"/>
<evidence type="ECO:0000313" key="2">
    <source>
        <dbReference type="Proteomes" id="UP000005408"/>
    </source>
</evidence>
<protein>
    <submittedName>
        <fullName evidence="1">Uncharacterized protein</fullName>
    </submittedName>
</protein>
<evidence type="ECO:0000313" key="1">
    <source>
        <dbReference type="EnsemblMetazoa" id="G13698.1:cds"/>
    </source>
</evidence>
<keyword evidence="2" id="KW-1185">Reference proteome</keyword>
<organism evidence="1 2">
    <name type="scientific">Magallana gigas</name>
    <name type="common">Pacific oyster</name>
    <name type="synonym">Crassostrea gigas</name>
    <dbReference type="NCBI Taxonomy" id="29159"/>
    <lineage>
        <taxon>Eukaryota</taxon>
        <taxon>Metazoa</taxon>
        <taxon>Spiralia</taxon>
        <taxon>Lophotrochozoa</taxon>
        <taxon>Mollusca</taxon>
        <taxon>Bivalvia</taxon>
        <taxon>Autobranchia</taxon>
        <taxon>Pteriomorphia</taxon>
        <taxon>Ostreida</taxon>
        <taxon>Ostreoidea</taxon>
        <taxon>Ostreidae</taxon>
        <taxon>Magallana</taxon>
    </lineage>
</organism>
<dbReference type="EnsemblMetazoa" id="G13698.1">
    <property type="protein sequence ID" value="G13698.1:cds"/>
    <property type="gene ID" value="G13698"/>
</dbReference>